<feature type="transmembrane region" description="Helical" evidence="8">
    <location>
        <begin position="99"/>
        <end position="124"/>
    </location>
</feature>
<evidence type="ECO:0000256" key="5">
    <source>
        <dbReference type="ARBA" id="ARBA00022989"/>
    </source>
</evidence>
<dbReference type="PANTHER" id="PTHR42709">
    <property type="entry name" value="ALKALINE PHOSPHATASE LIKE PROTEIN"/>
    <property type="match status" value="1"/>
</dbReference>
<evidence type="ECO:0000256" key="8">
    <source>
        <dbReference type="SAM" id="Phobius"/>
    </source>
</evidence>
<dbReference type="EMBL" id="CP041692">
    <property type="protein sequence ID" value="QDP95030.1"/>
    <property type="molecule type" value="Genomic_DNA"/>
</dbReference>
<dbReference type="GO" id="GO:0005886">
    <property type="term" value="C:plasma membrane"/>
    <property type="evidence" value="ECO:0007669"/>
    <property type="project" value="UniProtKB-SubCell"/>
</dbReference>
<sequence length="198" mass="21257">MNGLLDGWPYPLAVLVLTLGAFVRGNLTYWLGRAAQAGAERTRARRMIESAGFDRARRVINRWGPPAISLSFLTVGFQTLINLAAGVTKMPLRRYLPAVAIGAIIWGFLYATVGFVTVAAWLRLYELSPVIAVVALAVAALALAGFIGWQLKGRRELDPKIPEPVERIPEPGEGTTGVGAVPGPSTGSGPSRREPRRG</sequence>
<reference evidence="10 11" key="1">
    <citation type="submission" date="2019-07" db="EMBL/GenBank/DDBJ databases">
        <title>Microlunatus dokdonensis sp. nov. isolated from the rhizospheric soil of the wild plant Elymus tsukushiensis.</title>
        <authorList>
            <person name="Ghim S.-Y."/>
            <person name="Hwang Y.-J."/>
            <person name="Son J.-S."/>
            <person name="Shin J.-H."/>
        </authorList>
    </citation>
    <scope>NUCLEOTIDE SEQUENCE [LARGE SCALE GENOMIC DNA]</scope>
    <source>
        <strain evidence="10 11">KUDC0627</strain>
    </source>
</reference>
<evidence type="ECO:0000256" key="7">
    <source>
        <dbReference type="SAM" id="MobiDB-lite"/>
    </source>
</evidence>
<evidence type="ECO:0000256" key="2">
    <source>
        <dbReference type="ARBA" id="ARBA00010792"/>
    </source>
</evidence>
<evidence type="ECO:0000313" key="11">
    <source>
        <dbReference type="Proteomes" id="UP000319263"/>
    </source>
</evidence>
<comment type="similarity">
    <text evidence="2">Belongs to the DedA family.</text>
</comment>
<name>A0A516PV59_9ACTN</name>
<dbReference type="PANTHER" id="PTHR42709:SF6">
    <property type="entry name" value="UNDECAPRENYL PHOSPHATE TRANSPORTER A"/>
    <property type="match status" value="1"/>
</dbReference>
<keyword evidence="5 8" id="KW-1133">Transmembrane helix</keyword>
<evidence type="ECO:0000256" key="6">
    <source>
        <dbReference type="ARBA" id="ARBA00023136"/>
    </source>
</evidence>
<evidence type="ECO:0000256" key="4">
    <source>
        <dbReference type="ARBA" id="ARBA00022692"/>
    </source>
</evidence>
<feature type="transmembrane region" description="Helical" evidence="8">
    <location>
        <begin position="130"/>
        <end position="151"/>
    </location>
</feature>
<evidence type="ECO:0000256" key="1">
    <source>
        <dbReference type="ARBA" id="ARBA00004651"/>
    </source>
</evidence>
<dbReference type="Pfam" id="PF09335">
    <property type="entry name" value="VTT_dom"/>
    <property type="match status" value="1"/>
</dbReference>
<keyword evidence="11" id="KW-1185">Reference proteome</keyword>
<comment type="subcellular location">
    <subcellularLocation>
        <location evidence="1">Cell membrane</location>
        <topology evidence="1">Multi-pass membrane protein</topology>
    </subcellularLocation>
</comment>
<protein>
    <submittedName>
        <fullName evidence="10">DedA family protein</fullName>
    </submittedName>
</protein>
<keyword evidence="3" id="KW-1003">Cell membrane</keyword>
<dbReference type="KEGG" id="mik:FOE78_03075"/>
<evidence type="ECO:0000313" key="10">
    <source>
        <dbReference type="EMBL" id="QDP95030.1"/>
    </source>
</evidence>
<dbReference type="AlphaFoldDB" id="A0A516PV59"/>
<gene>
    <name evidence="10" type="ORF">FOE78_03075</name>
</gene>
<feature type="compositionally biased region" description="Basic and acidic residues" evidence="7">
    <location>
        <begin position="160"/>
        <end position="170"/>
    </location>
</feature>
<evidence type="ECO:0000256" key="3">
    <source>
        <dbReference type="ARBA" id="ARBA00022475"/>
    </source>
</evidence>
<dbReference type="InterPro" id="IPR051311">
    <property type="entry name" value="DedA_domain"/>
</dbReference>
<feature type="transmembrane region" description="Helical" evidence="8">
    <location>
        <begin position="12"/>
        <end position="31"/>
    </location>
</feature>
<accession>A0A516PV59</accession>
<feature type="region of interest" description="Disordered" evidence="7">
    <location>
        <begin position="160"/>
        <end position="198"/>
    </location>
</feature>
<keyword evidence="6 8" id="KW-0472">Membrane</keyword>
<keyword evidence="4 8" id="KW-0812">Transmembrane</keyword>
<organism evidence="10 11">
    <name type="scientific">Microlunatus elymi</name>
    <dbReference type="NCBI Taxonomy" id="2596828"/>
    <lineage>
        <taxon>Bacteria</taxon>
        <taxon>Bacillati</taxon>
        <taxon>Actinomycetota</taxon>
        <taxon>Actinomycetes</taxon>
        <taxon>Propionibacteriales</taxon>
        <taxon>Propionibacteriaceae</taxon>
        <taxon>Microlunatus</taxon>
    </lineage>
</organism>
<evidence type="ECO:0000259" key="9">
    <source>
        <dbReference type="Pfam" id="PF09335"/>
    </source>
</evidence>
<dbReference type="RefSeq" id="WP_143985013.1">
    <property type="nucleotide sequence ID" value="NZ_CP041692.1"/>
</dbReference>
<proteinExistence type="inferred from homology"/>
<dbReference type="OrthoDB" id="3426404at2"/>
<dbReference type="InterPro" id="IPR032816">
    <property type="entry name" value="VTT_dom"/>
</dbReference>
<feature type="domain" description="VTT" evidence="9">
    <location>
        <begin position="10"/>
        <end position="114"/>
    </location>
</feature>
<dbReference type="Proteomes" id="UP000319263">
    <property type="component" value="Chromosome"/>
</dbReference>
<feature type="transmembrane region" description="Helical" evidence="8">
    <location>
        <begin position="67"/>
        <end position="87"/>
    </location>
</feature>
<feature type="compositionally biased region" description="Low complexity" evidence="7">
    <location>
        <begin position="178"/>
        <end position="190"/>
    </location>
</feature>